<accession>A0AAV5T759</accession>
<evidence type="ECO:0000313" key="1">
    <source>
        <dbReference type="EMBL" id="GMS87531.1"/>
    </source>
</evidence>
<comment type="caution">
    <text evidence="1">The sequence shown here is derived from an EMBL/GenBank/DDBJ whole genome shotgun (WGS) entry which is preliminary data.</text>
</comment>
<proteinExistence type="predicted"/>
<gene>
    <name evidence="1" type="ORF">PENTCL1PPCAC_9706</name>
</gene>
<dbReference type="EMBL" id="BTSX01000003">
    <property type="protein sequence ID" value="GMS87531.1"/>
    <property type="molecule type" value="Genomic_DNA"/>
</dbReference>
<name>A0AAV5T759_9BILA</name>
<reference evidence="1" key="1">
    <citation type="submission" date="2023-10" db="EMBL/GenBank/DDBJ databases">
        <title>Genome assembly of Pristionchus species.</title>
        <authorList>
            <person name="Yoshida K."/>
            <person name="Sommer R.J."/>
        </authorList>
    </citation>
    <scope>NUCLEOTIDE SEQUENCE</scope>
    <source>
        <strain evidence="1">RS0144</strain>
    </source>
</reference>
<keyword evidence="2" id="KW-1185">Reference proteome</keyword>
<evidence type="ECO:0000313" key="2">
    <source>
        <dbReference type="Proteomes" id="UP001432027"/>
    </source>
</evidence>
<dbReference type="Proteomes" id="UP001432027">
    <property type="component" value="Unassembled WGS sequence"/>
</dbReference>
<organism evidence="1 2">
    <name type="scientific">Pristionchus entomophagus</name>
    <dbReference type="NCBI Taxonomy" id="358040"/>
    <lineage>
        <taxon>Eukaryota</taxon>
        <taxon>Metazoa</taxon>
        <taxon>Ecdysozoa</taxon>
        <taxon>Nematoda</taxon>
        <taxon>Chromadorea</taxon>
        <taxon>Rhabditida</taxon>
        <taxon>Rhabditina</taxon>
        <taxon>Diplogasteromorpha</taxon>
        <taxon>Diplogasteroidea</taxon>
        <taxon>Neodiplogasteridae</taxon>
        <taxon>Pristionchus</taxon>
    </lineage>
</organism>
<dbReference type="AlphaFoldDB" id="A0AAV5T759"/>
<protein>
    <submittedName>
        <fullName evidence="1">Uncharacterized protein</fullName>
    </submittedName>
</protein>
<sequence length="294" mass="33355">MAVETLLTMTNKDTHLVHLKALDSMFKAHETVMEILMRVASFDFIYDNIRHYPSAAGRSEAYNAAFHRLPTSEQTVELKTKNYALNVLLRICQRVPDVASLNLASVRCPLLGEPFSAVLWRRLWDMHRHVLRIVARQSPATWWEDVDPIWYTICTLNALGSVVYRDPACLAQALDLVGVRRDQPDGAQPALNPLEMLATPWTIMAAAVLIHVDLFMQSYKQHGVPSHKHPMAVWLQPLANGGDYKQLFLKTIAGLRQTRELDDNIIQRLNSYFNECMGIQSPSMTPGVYPQYLG</sequence>